<reference evidence="2" key="1">
    <citation type="submission" date="2014-11" db="EMBL/GenBank/DDBJ databases">
        <authorList>
            <person name="Amaro Gonzalez C."/>
        </authorList>
    </citation>
    <scope>NUCLEOTIDE SEQUENCE</scope>
</reference>
<proteinExistence type="predicted"/>
<reference evidence="2" key="2">
    <citation type="journal article" date="2015" name="Fish Shellfish Immunol.">
        <title>Early steps in the European eel (Anguilla anguilla)-Vibrio vulnificus interaction in the gills: Role of the RtxA13 toxin.</title>
        <authorList>
            <person name="Callol A."/>
            <person name="Pajuelo D."/>
            <person name="Ebbesson L."/>
            <person name="Teles M."/>
            <person name="MacKenzie S."/>
            <person name="Amaro C."/>
        </authorList>
    </citation>
    <scope>NUCLEOTIDE SEQUENCE</scope>
</reference>
<protein>
    <submittedName>
        <fullName evidence="2">Uncharacterized protein</fullName>
    </submittedName>
</protein>
<organism evidence="2">
    <name type="scientific">Anguilla anguilla</name>
    <name type="common">European freshwater eel</name>
    <name type="synonym">Muraena anguilla</name>
    <dbReference type="NCBI Taxonomy" id="7936"/>
    <lineage>
        <taxon>Eukaryota</taxon>
        <taxon>Metazoa</taxon>
        <taxon>Chordata</taxon>
        <taxon>Craniata</taxon>
        <taxon>Vertebrata</taxon>
        <taxon>Euteleostomi</taxon>
        <taxon>Actinopterygii</taxon>
        <taxon>Neopterygii</taxon>
        <taxon>Teleostei</taxon>
        <taxon>Anguilliformes</taxon>
        <taxon>Anguillidae</taxon>
        <taxon>Anguilla</taxon>
    </lineage>
</organism>
<feature type="transmembrane region" description="Helical" evidence="1">
    <location>
        <begin position="12"/>
        <end position="32"/>
    </location>
</feature>
<evidence type="ECO:0000313" key="2">
    <source>
        <dbReference type="EMBL" id="JAH95008.1"/>
    </source>
</evidence>
<keyword evidence="1" id="KW-0472">Membrane</keyword>
<dbReference type="EMBL" id="GBXM01013569">
    <property type="protein sequence ID" value="JAH95008.1"/>
    <property type="molecule type" value="Transcribed_RNA"/>
</dbReference>
<evidence type="ECO:0000256" key="1">
    <source>
        <dbReference type="SAM" id="Phobius"/>
    </source>
</evidence>
<sequence>MTKKMGIQLYKSFESVIIMVTIIIVILTAVQFQKELCLAKGKFQSFICSIGSSKRCVQKGVKCEHFPYVTVNSF</sequence>
<name>A0A0E9WZY9_ANGAN</name>
<keyword evidence="1" id="KW-1133">Transmembrane helix</keyword>
<accession>A0A0E9WZY9</accession>
<dbReference type="AlphaFoldDB" id="A0A0E9WZY9"/>
<keyword evidence="1" id="KW-0812">Transmembrane</keyword>